<gene>
    <name evidence="4" type="primary">C12RT1</name>
    <name evidence="4" type="ORF">KSP39_PZI008786</name>
</gene>
<protein>
    <submittedName>
        <fullName evidence="4">Flavanone 7-O-glucoside 2''-O-beta-L-rhamnosyltransferase</fullName>
    </submittedName>
</protein>
<sequence length="336" mass="36833">MPALKTVVDAGSAAFGRLLDEISPDLIIYDFVVPWAAIVAGERNIPAVLFFANAAATTTLFCHHLRRPAEAAPFPALRFEGENERDVSVKMLWRRGNGKSDGERYLEAIEGSSGFVAFRSFREIEGKYFDYLPSLLGKEVLPVGALVSPVCGDEDNWQAEWLNKKPAASVVFVSLGSEYFMTNEETVEIARGLELSKFSFIWVVRFKGIVVEGWAPQKRILSNPSIGGFLTHCGWSSINEGMRLGVPMIALPLQIDQPVNASIVVDLGVALKVKFKGEDVAMCIEEVMVGKGGEGVRKRAKELSELMANKGDEEIETFVAKMEDLVREIGLATGSN</sequence>
<dbReference type="InterPro" id="IPR035595">
    <property type="entry name" value="UDP_glycos_trans_CS"/>
</dbReference>
<keyword evidence="2 3" id="KW-0808">Transferase</keyword>
<dbReference type="AlphaFoldDB" id="A0AAP0G825"/>
<dbReference type="Gene3D" id="3.40.50.2000">
    <property type="entry name" value="Glycogen Phosphorylase B"/>
    <property type="match status" value="2"/>
</dbReference>
<evidence type="ECO:0000256" key="2">
    <source>
        <dbReference type="ARBA" id="ARBA00022679"/>
    </source>
</evidence>
<dbReference type="GO" id="GO:0008194">
    <property type="term" value="F:UDP-glycosyltransferase activity"/>
    <property type="evidence" value="ECO:0007669"/>
    <property type="project" value="InterPro"/>
</dbReference>
<dbReference type="Proteomes" id="UP001418222">
    <property type="component" value="Unassembled WGS sequence"/>
</dbReference>
<dbReference type="GO" id="GO:1901137">
    <property type="term" value="P:carbohydrate derivative biosynthetic process"/>
    <property type="evidence" value="ECO:0007669"/>
    <property type="project" value="UniProtKB-ARBA"/>
</dbReference>
<keyword evidence="5" id="KW-1185">Reference proteome</keyword>
<evidence type="ECO:0000313" key="4">
    <source>
        <dbReference type="EMBL" id="KAK8943277.1"/>
    </source>
</evidence>
<dbReference type="SUPFAM" id="SSF53756">
    <property type="entry name" value="UDP-Glycosyltransferase/glycogen phosphorylase"/>
    <property type="match status" value="1"/>
</dbReference>
<organism evidence="4 5">
    <name type="scientific">Platanthera zijinensis</name>
    <dbReference type="NCBI Taxonomy" id="2320716"/>
    <lineage>
        <taxon>Eukaryota</taxon>
        <taxon>Viridiplantae</taxon>
        <taxon>Streptophyta</taxon>
        <taxon>Embryophyta</taxon>
        <taxon>Tracheophyta</taxon>
        <taxon>Spermatophyta</taxon>
        <taxon>Magnoliopsida</taxon>
        <taxon>Liliopsida</taxon>
        <taxon>Asparagales</taxon>
        <taxon>Orchidaceae</taxon>
        <taxon>Orchidoideae</taxon>
        <taxon>Orchideae</taxon>
        <taxon>Orchidinae</taxon>
        <taxon>Platanthera</taxon>
    </lineage>
</organism>
<evidence type="ECO:0000256" key="3">
    <source>
        <dbReference type="RuleBase" id="RU003718"/>
    </source>
</evidence>
<dbReference type="InterPro" id="IPR002213">
    <property type="entry name" value="UDP_glucos_trans"/>
</dbReference>
<dbReference type="CDD" id="cd03784">
    <property type="entry name" value="GT1_Gtf-like"/>
    <property type="match status" value="1"/>
</dbReference>
<proteinExistence type="inferred from homology"/>
<dbReference type="PROSITE" id="PS00375">
    <property type="entry name" value="UDPGT"/>
    <property type="match status" value="1"/>
</dbReference>
<comment type="caution">
    <text evidence="4">The sequence shown here is derived from an EMBL/GenBank/DDBJ whole genome shotgun (WGS) entry which is preliminary data.</text>
</comment>
<dbReference type="Pfam" id="PF00201">
    <property type="entry name" value="UDPGT"/>
    <property type="match status" value="1"/>
</dbReference>
<comment type="similarity">
    <text evidence="1 3">Belongs to the UDP-glycosyltransferase family.</text>
</comment>
<dbReference type="EMBL" id="JBBWWQ010000007">
    <property type="protein sequence ID" value="KAK8943277.1"/>
    <property type="molecule type" value="Genomic_DNA"/>
</dbReference>
<keyword evidence="3" id="KW-0328">Glycosyltransferase</keyword>
<reference evidence="4 5" key="1">
    <citation type="journal article" date="2022" name="Nat. Plants">
        <title>Genomes of leafy and leafless Platanthera orchids illuminate the evolution of mycoheterotrophy.</title>
        <authorList>
            <person name="Li M.H."/>
            <person name="Liu K.W."/>
            <person name="Li Z."/>
            <person name="Lu H.C."/>
            <person name="Ye Q.L."/>
            <person name="Zhang D."/>
            <person name="Wang J.Y."/>
            <person name="Li Y.F."/>
            <person name="Zhong Z.M."/>
            <person name="Liu X."/>
            <person name="Yu X."/>
            <person name="Liu D.K."/>
            <person name="Tu X.D."/>
            <person name="Liu B."/>
            <person name="Hao Y."/>
            <person name="Liao X.Y."/>
            <person name="Jiang Y.T."/>
            <person name="Sun W.H."/>
            <person name="Chen J."/>
            <person name="Chen Y.Q."/>
            <person name="Ai Y."/>
            <person name="Zhai J.W."/>
            <person name="Wu S.S."/>
            <person name="Zhou Z."/>
            <person name="Hsiao Y.Y."/>
            <person name="Wu W.L."/>
            <person name="Chen Y.Y."/>
            <person name="Lin Y.F."/>
            <person name="Hsu J.L."/>
            <person name="Li C.Y."/>
            <person name="Wang Z.W."/>
            <person name="Zhao X."/>
            <person name="Zhong W.Y."/>
            <person name="Ma X.K."/>
            <person name="Ma L."/>
            <person name="Huang J."/>
            <person name="Chen G.Z."/>
            <person name="Huang M.Z."/>
            <person name="Huang L."/>
            <person name="Peng D.H."/>
            <person name="Luo Y.B."/>
            <person name="Zou S.Q."/>
            <person name="Chen S.P."/>
            <person name="Lan S."/>
            <person name="Tsai W.C."/>
            <person name="Van de Peer Y."/>
            <person name="Liu Z.J."/>
        </authorList>
    </citation>
    <scope>NUCLEOTIDE SEQUENCE [LARGE SCALE GENOMIC DNA]</scope>
    <source>
        <strain evidence="4">Lor287</strain>
    </source>
</reference>
<evidence type="ECO:0000313" key="5">
    <source>
        <dbReference type="Proteomes" id="UP001418222"/>
    </source>
</evidence>
<evidence type="ECO:0000256" key="1">
    <source>
        <dbReference type="ARBA" id="ARBA00009995"/>
    </source>
</evidence>
<dbReference type="PANTHER" id="PTHR48044">
    <property type="entry name" value="GLYCOSYLTRANSFERASE"/>
    <property type="match status" value="1"/>
</dbReference>
<accession>A0AAP0G825</accession>
<name>A0AAP0G825_9ASPA</name>
<dbReference type="PANTHER" id="PTHR48044:SF29">
    <property type="entry name" value="GLYCOSYLTRANSFERASE"/>
    <property type="match status" value="1"/>
</dbReference>